<proteinExistence type="predicted"/>
<keyword evidence="2" id="KW-1185">Reference proteome</keyword>
<evidence type="ECO:0000313" key="2">
    <source>
        <dbReference type="Proteomes" id="UP000823674"/>
    </source>
</evidence>
<accession>A0ABQ7MSH9</accession>
<comment type="caution">
    <text evidence="1">The sequence shown here is derived from an EMBL/GenBank/DDBJ whole genome shotgun (WGS) entry which is preliminary data.</text>
</comment>
<organism evidence="1 2">
    <name type="scientific">Brassica rapa subsp. trilocularis</name>
    <dbReference type="NCBI Taxonomy" id="1813537"/>
    <lineage>
        <taxon>Eukaryota</taxon>
        <taxon>Viridiplantae</taxon>
        <taxon>Streptophyta</taxon>
        <taxon>Embryophyta</taxon>
        <taxon>Tracheophyta</taxon>
        <taxon>Spermatophyta</taxon>
        <taxon>Magnoliopsida</taxon>
        <taxon>eudicotyledons</taxon>
        <taxon>Gunneridae</taxon>
        <taxon>Pentapetalae</taxon>
        <taxon>rosids</taxon>
        <taxon>malvids</taxon>
        <taxon>Brassicales</taxon>
        <taxon>Brassicaceae</taxon>
        <taxon>Brassiceae</taxon>
        <taxon>Brassica</taxon>
    </lineage>
</organism>
<dbReference type="Proteomes" id="UP000823674">
    <property type="component" value="Chromosome A04"/>
</dbReference>
<dbReference type="EMBL" id="JADBGQ010000004">
    <property type="protein sequence ID" value="KAG5401143.1"/>
    <property type="molecule type" value="Genomic_DNA"/>
</dbReference>
<protein>
    <submittedName>
        <fullName evidence="1">Uncharacterized protein</fullName>
    </submittedName>
</protein>
<sequence>MKNISRVSSFLEKFHNTEIRVFAQHWVFPSCFDPVVLASHFPRKLGDEETSVFKNVELLKRYASKNVMLPKMLCFQNVRLINLRHLITMVEQLIRLIVPSRSILRPRHSSNFADRSLPSAVRPPS</sequence>
<gene>
    <name evidence="1" type="primary">A04g505820.1_BraROA</name>
    <name evidence="1" type="ORF">IGI04_015750</name>
</gene>
<reference evidence="1 2" key="1">
    <citation type="submission" date="2021-03" db="EMBL/GenBank/DDBJ databases">
        <authorList>
            <person name="King G.J."/>
            <person name="Bancroft I."/>
            <person name="Baten A."/>
            <person name="Bloomfield J."/>
            <person name="Borpatragohain P."/>
            <person name="He Z."/>
            <person name="Irish N."/>
            <person name="Irwin J."/>
            <person name="Liu K."/>
            <person name="Mauleon R.P."/>
            <person name="Moore J."/>
            <person name="Morris R."/>
            <person name="Ostergaard L."/>
            <person name="Wang B."/>
            <person name="Wells R."/>
        </authorList>
    </citation>
    <scope>NUCLEOTIDE SEQUENCE [LARGE SCALE GENOMIC DNA]</scope>
    <source>
        <strain evidence="1">R-o-18</strain>
        <tissue evidence="1">Leaf</tissue>
    </source>
</reference>
<evidence type="ECO:0000313" key="1">
    <source>
        <dbReference type="EMBL" id="KAG5401143.1"/>
    </source>
</evidence>
<name>A0ABQ7MSH9_BRACM</name>